<dbReference type="Pfam" id="PF16113">
    <property type="entry name" value="ECH_2"/>
    <property type="match status" value="1"/>
</dbReference>
<dbReference type="PANTHER" id="PTHR43176">
    <property type="entry name" value="3-HYDROXYISOBUTYRYL-COA HYDROLASE-RELATED"/>
    <property type="match status" value="1"/>
</dbReference>
<dbReference type="NCBIfam" id="NF004127">
    <property type="entry name" value="PRK05617.1"/>
    <property type="match status" value="1"/>
</dbReference>
<dbReference type="InterPro" id="IPR032259">
    <property type="entry name" value="HIBYL-CoA-H"/>
</dbReference>
<sequence>MNATPDFQSSSKPISPETGSTGSEVLFQVVNRVAVITLNRPAALNALSHLMVRDLANLLERVRNDDRIVALVLRGGDPKGFCAGGDVRALYQLARRGERDGENGWLQFFVDEYQLDHALHRFPKPVVALLDGVTMGGGMGLGQAAQIRVVTTRTKIAMPETRIGMVPDVGATRFLAAMPLETELYVGLTGVTLSGADAVACGLADLCVPGEWFDDFEGRLERMRIEGNVLEALRAVFAPVGVEGIPKATLPEYTPLISRHFDRRAGIEQIVSTLSAGLARHPPQPEADWLLATLDALTQYSPTMLMVTREALLRGRQMTLAECFRMELGIVSRAIGEGEFCEGVRAHLVDKDRKPRWAPAKLAEVRAERVQHFLSSPWRNNTHPLAGLRDCDWPARETAKPGRGQCAGANGEDSLCLSHSGEMGRVRGM</sequence>
<dbReference type="CDD" id="cd06558">
    <property type="entry name" value="crotonase-like"/>
    <property type="match status" value="1"/>
</dbReference>
<dbReference type="OrthoDB" id="9790967at2"/>
<proteinExistence type="predicted"/>
<dbReference type="SUPFAM" id="SSF52096">
    <property type="entry name" value="ClpP/crotonase"/>
    <property type="match status" value="1"/>
</dbReference>
<dbReference type="KEGG" id="bxe:Bxe_A3571"/>
<comment type="catalytic activity">
    <reaction evidence="1">
        <text>3-hydroxy-2-methylpropanoyl-CoA + H2O = 3-hydroxy-2-methylpropanoate + CoA + H(+)</text>
        <dbReference type="Rhea" id="RHEA:20888"/>
        <dbReference type="ChEBI" id="CHEBI:11805"/>
        <dbReference type="ChEBI" id="CHEBI:15377"/>
        <dbReference type="ChEBI" id="CHEBI:15378"/>
        <dbReference type="ChEBI" id="CHEBI:57287"/>
        <dbReference type="ChEBI" id="CHEBI:57340"/>
        <dbReference type="EC" id="3.1.2.4"/>
    </reaction>
</comment>
<dbReference type="EMBL" id="CP000270">
    <property type="protein sequence ID" value="ABE29417.1"/>
    <property type="molecule type" value="Genomic_DNA"/>
</dbReference>
<keyword evidence="3" id="KW-0378">Hydrolase</keyword>
<dbReference type="PANTHER" id="PTHR43176:SF3">
    <property type="entry name" value="3-HYDROXYISOBUTYRYL-COA HYDROLASE, MITOCHONDRIAL"/>
    <property type="match status" value="1"/>
</dbReference>
<dbReference type="EC" id="3.1.2.4" evidence="2"/>
<gene>
    <name evidence="6" type="ORF">Bxe_A3571</name>
</gene>
<dbReference type="Proteomes" id="UP000001817">
    <property type="component" value="Chromosome 1"/>
</dbReference>
<name>Q143S2_PARXL</name>
<evidence type="ECO:0000256" key="2">
    <source>
        <dbReference type="ARBA" id="ARBA00011915"/>
    </source>
</evidence>
<evidence type="ECO:0000259" key="5">
    <source>
        <dbReference type="Pfam" id="PF16113"/>
    </source>
</evidence>
<dbReference type="Gene3D" id="3.90.226.10">
    <property type="entry name" value="2-enoyl-CoA Hydratase, Chain A, domain 1"/>
    <property type="match status" value="1"/>
</dbReference>
<dbReference type="InterPro" id="IPR029045">
    <property type="entry name" value="ClpP/crotonase-like_dom_sf"/>
</dbReference>
<dbReference type="RefSeq" id="WP_011487187.1">
    <property type="nucleotide sequence ID" value="NC_007951.1"/>
</dbReference>
<dbReference type="KEGG" id="bxb:DR64_1270"/>
<dbReference type="GO" id="GO:0005829">
    <property type="term" value="C:cytosol"/>
    <property type="evidence" value="ECO:0007669"/>
    <property type="project" value="TreeGrafter"/>
</dbReference>
<reference evidence="6 7" key="1">
    <citation type="journal article" date="2006" name="Proc. Natl. Acad. Sci. U.S.A.">
        <title>Burkholderia xenovorans LB400 harbors a multi-replicon, 9.73-Mbp genome shaped for versatility.</title>
        <authorList>
            <person name="Chain P.S."/>
            <person name="Denef V.J."/>
            <person name="Konstantinidis K.T."/>
            <person name="Vergez L.M."/>
            <person name="Agullo L."/>
            <person name="Reyes V.L."/>
            <person name="Hauser L."/>
            <person name="Cordova M."/>
            <person name="Gomez L."/>
            <person name="Gonzalez M."/>
            <person name="Land M."/>
            <person name="Lao V."/>
            <person name="Larimer F."/>
            <person name="LiPuma J.J."/>
            <person name="Mahenthiralingam E."/>
            <person name="Malfatti S.A."/>
            <person name="Marx C.J."/>
            <person name="Parnell J.J."/>
            <person name="Ramette A."/>
            <person name="Richardson P."/>
            <person name="Seeger M."/>
            <person name="Smith D."/>
            <person name="Spilker T."/>
            <person name="Sul W.J."/>
            <person name="Tsoi T.V."/>
            <person name="Ulrich L.E."/>
            <person name="Zhulin I.B."/>
            <person name="Tiedje J.M."/>
        </authorList>
    </citation>
    <scope>NUCLEOTIDE SEQUENCE [LARGE SCALE GENOMIC DNA]</scope>
    <source>
        <strain evidence="6 7">LB400</strain>
    </source>
</reference>
<keyword evidence="7" id="KW-1185">Reference proteome</keyword>
<feature type="region of interest" description="Disordered" evidence="4">
    <location>
        <begin position="1"/>
        <end position="20"/>
    </location>
</feature>
<dbReference type="PATRIC" id="fig|266265.5.peg.893"/>
<feature type="domain" description="Enoyl-CoA hydratase/isomerase" evidence="5">
    <location>
        <begin position="34"/>
        <end position="374"/>
    </location>
</feature>
<dbReference type="eggNOG" id="COG1024">
    <property type="taxonomic scope" value="Bacteria"/>
</dbReference>
<dbReference type="GO" id="GO:0006574">
    <property type="term" value="P:L-valine catabolic process"/>
    <property type="evidence" value="ECO:0007669"/>
    <property type="project" value="TreeGrafter"/>
</dbReference>
<dbReference type="InterPro" id="IPR045004">
    <property type="entry name" value="ECH_dom"/>
</dbReference>
<evidence type="ECO:0000256" key="3">
    <source>
        <dbReference type="ARBA" id="ARBA00022801"/>
    </source>
</evidence>
<dbReference type="AlphaFoldDB" id="Q143S2"/>
<dbReference type="GO" id="GO:0003860">
    <property type="term" value="F:3-hydroxyisobutyryl-CoA hydrolase activity"/>
    <property type="evidence" value="ECO:0007669"/>
    <property type="project" value="UniProtKB-EC"/>
</dbReference>
<accession>Q143S2</accession>
<organism evidence="6 7">
    <name type="scientific">Paraburkholderia xenovorans (strain LB400)</name>
    <dbReference type="NCBI Taxonomy" id="266265"/>
    <lineage>
        <taxon>Bacteria</taxon>
        <taxon>Pseudomonadati</taxon>
        <taxon>Pseudomonadota</taxon>
        <taxon>Betaproteobacteria</taxon>
        <taxon>Burkholderiales</taxon>
        <taxon>Burkholderiaceae</taxon>
        <taxon>Paraburkholderia</taxon>
    </lineage>
</organism>
<keyword evidence="6" id="KW-0456">Lyase</keyword>
<evidence type="ECO:0000256" key="1">
    <source>
        <dbReference type="ARBA" id="ARBA00001709"/>
    </source>
</evidence>
<evidence type="ECO:0000313" key="6">
    <source>
        <dbReference type="EMBL" id="ABE29417.1"/>
    </source>
</evidence>
<dbReference type="STRING" id="266265.Bxe_A3571"/>
<evidence type="ECO:0000313" key="7">
    <source>
        <dbReference type="Proteomes" id="UP000001817"/>
    </source>
</evidence>
<protein>
    <recommendedName>
        <fullName evidence="2">3-hydroxyisobutyryl-CoA hydrolase</fullName>
        <ecNumber evidence="2">3.1.2.4</ecNumber>
    </recommendedName>
</protein>
<evidence type="ECO:0000256" key="4">
    <source>
        <dbReference type="SAM" id="MobiDB-lite"/>
    </source>
</evidence>
<dbReference type="GO" id="GO:0016829">
    <property type="term" value="F:lyase activity"/>
    <property type="evidence" value="ECO:0007669"/>
    <property type="project" value="UniProtKB-KW"/>
</dbReference>